<feature type="chain" id="PRO_5002538576" evidence="1">
    <location>
        <begin position="21"/>
        <end position="36"/>
    </location>
</feature>
<dbReference type="AlphaFoldDB" id="A0A0G1MRG6"/>
<proteinExistence type="predicted"/>
<evidence type="ECO:0000313" key="3">
    <source>
        <dbReference type="Proteomes" id="UP000034329"/>
    </source>
</evidence>
<accession>A0A0G1MRG6</accession>
<comment type="caution">
    <text evidence="2">The sequence shown here is derived from an EMBL/GenBank/DDBJ whole genome shotgun (WGS) entry which is preliminary data.</text>
</comment>
<sequence>MNRVFLVLGFLALFSSVALAQPISVFDEAQYLDNPG</sequence>
<reference evidence="2 3" key="1">
    <citation type="journal article" date="2015" name="Nature">
        <title>rRNA introns, odd ribosomes, and small enigmatic genomes across a large radiation of phyla.</title>
        <authorList>
            <person name="Brown C.T."/>
            <person name="Hug L.A."/>
            <person name="Thomas B.C."/>
            <person name="Sharon I."/>
            <person name="Castelle C.J."/>
            <person name="Singh A."/>
            <person name="Wilkins M.J."/>
            <person name="Williams K.H."/>
            <person name="Banfield J.F."/>
        </authorList>
    </citation>
    <scope>NUCLEOTIDE SEQUENCE [LARGE SCALE GENOMIC DNA]</scope>
</reference>
<evidence type="ECO:0000256" key="1">
    <source>
        <dbReference type="SAM" id="SignalP"/>
    </source>
</evidence>
<gene>
    <name evidence="2" type="ORF">UX13_C0003G0001</name>
</gene>
<organism evidence="2 3">
    <name type="scientific">Candidatus Woesebacteria bacterium GW2011_GWB1_45_5</name>
    <dbReference type="NCBI Taxonomy" id="1618581"/>
    <lineage>
        <taxon>Bacteria</taxon>
        <taxon>Candidatus Woeseibacteriota</taxon>
    </lineage>
</organism>
<name>A0A0G1MRG6_9BACT</name>
<protein>
    <submittedName>
        <fullName evidence="2">Uncharacterized protein</fullName>
    </submittedName>
</protein>
<feature type="signal peptide" evidence="1">
    <location>
        <begin position="1"/>
        <end position="20"/>
    </location>
</feature>
<dbReference type="EMBL" id="LCLA01000003">
    <property type="protein sequence ID" value="KKU10789.1"/>
    <property type="molecule type" value="Genomic_DNA"/>
</dbReference>
<keyword evidence="1" id="KW-0732">Signal</keyword>
<feature type="non-terminal residue" evidence="2">
    <location>
        <position position="36"/>
    </location>
</feature>
<dbReference type="Proteomes" id="UP000034329">
    <property type="component" value="Unassembled WGS sequence"/>
</dbReference>
<evidence type="ECO:0000313" key="2">
    <source>
        <dbReference type="EMBL" id="KKU10789.1"/>
    </source>
</evidence>